<evidence type="ECO:0000313" key="5">
    <source>
        <dbReference type="EMBL" id="RFU80578.1"/>
    </source>
</evidence>
<feature type="domain" description="CENP-V/GFA" evidence="4">
    <location>
        <begin position="146"/>
        <end position="290"/>
    </location>
</feature>
<dbReference type="GO" id="GO:0016846">
    <property type="term" value="F:carbon-sulfur lyase activity"/>
    <property type="evidence" value="ECO:0007669"/>
    <property type="project" value="InterPro"/>
</dbReference>
<dbReference type="GO" id="GO:0046872">
    <property type="term" value="F:metal ion binding"/>
    <property type="evidence" value="ECO:0007669"/>
    <property type="project" value="UniProtKB-KW"/>
</dbReference>
<sequence length="294" mass="32436">MTEAETITYRGNCHCGDFVFETKLPEIKSAFHCDCSICKKKGYLWFFPGKDNVNIIKGKLEDLTTYEFGPKKLKHLFCPKCSTAVAGSSEFEQDDLQLALNAHAVQGLACWDLERTPYDGVSRGEPYQPPAHKGELPKVGEGEALYKGSCHCGAVTIAAATKPLDETYAGVIECNCSICERVNKNIQTAALWIYTANTSVILSGDEANIGKYQFNNRILHKAFCKICGVVLTNTFNDISDEEVAALPEKTRNLFINQRVSTGVNARVLEGVDLAKLKRKRVDGLNKIPGDYVNP</sequence>
<comment type="caution">
    <text evidence="5">The sequence shown here is derived from an EMBL/GenBank/DDBJ whole genome shotgun (WGS) entry which is preliminary data.</text>
</comment>
<dbReference type="Proteomes" id="UP000266272">
    <property type="component" value="Unassembled WGS sequence"/>
</dbReference>
<dbReference type="OrthoDB" id="2993351at2759"/>
<evidence type="ECO:0000313" key="6">
    <source>
        <dbReference type="Proteomes" id="UP000266272"/>
    </source>
</evidence>
<comment type="similarity">
    <text evidence="1">Belongs to the Gfa family.</text>
</comment>
<dbReference type="PANTHER" id="PTHR28620:SF1">
    <property type="entry name" value="CENP-V_GFA DOMAIN-CONTAINING PROTEIN"/>
    <property type="match status" value="1"/>
</dbReference>
<dbReference type="EMBL" id="PXOA01000104">
    <property type="protein sequence ID" value="RFU80578.1"/>
    <property type="molecule type" value="Genomic_DNA"/>
</dbReference>
<protein>
    <submittedName>
        <fullName evidence="5">Glutathione-dependent formaldehyde-activating enzyme</fullName>
    </submittedName>
</protein>
<dbReference type="Gene3D" id="2.170.150.70">
    <property type="match status" value="2"/>
</dbReference>
<dbReference type="InterPro" id="IPR006913">
    <property type="entry name" value="CENP-V/GFA"/>
</dbReference>
<name>A0A395NWX4_TRIAR</name>
<keyword evidence="3" id="KW-0862">Zinc</keyword>
<evidence type="ECO:0000256" key="2">
    <source>
        <dbReference type="ARBA" id="ARBA00022723"/>
    </source>
</evidence>
<organism evidence="5 6">
    <name type="scientific">Trichoderma arundinaceum</name>
    <dbReference type="NCBI Taxonomy" id="490622"/>
    <lineage>
        <taxon>Eukaryota</taxon>
        <taxon>Fungi</taxon>
        <taxon>Dikarya</taxon>
        <taxon>Ascomycota</taxon>
        <taxon>Pezizomycotina</taxon>
        <taxon>Sordariomycetes</taxon>
        <taxon>Hypocreomycetidae</taxon>
        <taxon>Hypocreales</taxon>
        <taxon>Hypocreaceae</taxon>
        <taxon>Trichoderma</taxon>
    </lineage>
</organism>
<keyword evidence="6" id="KW-1185">Reference proteome</keyword>
<dbReference type="PANTHER" id="PTHR28620">
    <property type="entry name" value="CENTROMERE PROTEIN V"/>
    <property type="match status" value="1"/>
</dbReference>
<keyword evidence="2" id="KW-0479">Metal-binding</keyword>
<dbReference type="SUPFAM" id="SSF51316">
    <property type="entry name" value="Mss4-like"/>
    <property type="match status" value="2"/>
</dbReference>
<reference evidence="5 6" key="1">
    <citation type="journal article" date="2018" name="PLoS Pathog.">
        <title>Evolution of structural diversity of trichothecenes, a family of toxins produced by plant pathogenic and entomopathogenic fungi.</title>
        <authorList>
            <person name="Proctor R.H."/>
            <person name="McCormick S.P."/>
            <person name="Kim H.S."/>
            <person name="Cardoza R.E."/>
            <person name="Stanley A.M."/>
            <person name="Lindo L."/>
            <person name="Kelly A."/>
            <person name="Brown D.W."/>
            <person name="Lee T."/>
            <person name="Vaughan M.M."/>
            <person name="Alexander N.J."/>
            <person name="Busman M."/>
            <person name="Gutierrez S."/>
        </authorList>
    </citation>
    <scope>NUCLEOTIDE SEQUENCE [LARGE SCALE GENOMIC DNA]</scope>
    <source>
        <strain evidence="5 6">IBT 40837</strain>
    </source>
</reference>
<gene>
    <name evidence="5" type="ORF">TARUN_1611</name>
</gene>
<dbReference type="Pfam" id="PF04828">
    <property type="entry name" value="GFA"/>
    <property type="match status" value="2"/>
</dbReference>
<evidence type="ECO:0000256" key="1">
    <source>
        <dbReference type="ARBA" id="ARBA00005495"/>
    </source>
</evidence>
<dbReference type="STRING" id="490622.A0A395NWX4"/>
<dbReference type="AlphaFoldDB" id="A0A395NWX4"/>
<dbReference type="InterPro" id="IPR052355">
    <property type="entry name" value="CENP-V-like"/>
</dbReference>
<evidence type="ECO:0000259" key="4">
    <source>
        <dbReference type="PROSITE" id="PS51891"/>
    </source>
</evidence>
<proteinExistence type="inferred from homology"/>
<feature type="domain" description="CENP-V/GFA" evidence="4">
    <location>
        <begin position="9"/>
        <end position="119"/>
    </location>
</feature>
<accession>A0A395NWX4</accession>
<evidence type="ECO:0000256" key="3">
    <source>
        <dbReference type="ARBA" id="ARBA00022833"/>
    </source>
</evidence>
<dbReference type="InterPro" id="IPR011057">
    <property type="entry name" value="Mss4-like_sf"/>
</dbReference>
<dbReference type="PROSITE" id="PS51891">
    <property type="entry name" value="CENP_V_GFA"/>
    <property type="match status" value="2"/>
</dbReference>